<feature type="compositionally biased region" description="Basic and acidic residues" evidence="3">
    <location>
        <begin position="29"/>
        <end position="38"/>
    </location>
</feature>
<keyword evidence="2" id="KW-0539">Nucleus</keyword>
<evidence type="ECO:0000256" key="1">
    <source>
        <dbReference type="ARBA" id="ARBA00023125"/>
    </source>
</evidence>
<name>A0A1Z5KSZ7_FISSO</name>
<dbReference type="PANTHER" id="PTHR48112:SF22">
    <property type="entry name" value="MITOCHONDRIAL TRANSCRIPTION FACTOR A, ISOFORM B"/>
    <property type="match status" value="1"/>
</dbReference>
<accession>A0A1Z5KSZ7</accession>
<dbReference type="InterPro" id="IPR009071">
    <property type="entry name" value="HMG_box_dom"/>
</dbReference>
<proteinExistence type="predicted"/>
<feature type="compositionally biased region" description="Basic and acidic residues" evidence="3">
    <location>
        <begin position="72"/>
        <end position="90"/>
    </location>
</feature>
<evidence type="ECO:0000313" key="6">
    <source>
        <dbReference type="Proteomes" id="UP000198406"/>
    </source>
</evidence>
<dbReference type="PANTHER" id="PTHR48112">
    <property type="entry name" value="HIGH MOBILITY GROUP PROTEIN DSP1"/>
    <property type="match status" value="1"/>
</dbReference>
<feature type="DNA-binding region" description="HMG box" evidence="2">
    <location>
        <begin position="60"/>
        <end position="146"/>
    </location>
</feature>
<evidence type="ECO:0000256" key="2">
    <source>
        <dbReference type="PROSITE-ProRule" id="PRU00267"/>
    </source>
</evidence>
<reference evidence="5 6" key="1">
    <citation type="journal article" date="2015" name="Plant Cell">
        <title>Oil accumulation by the oleaginous diatom Fistulifera solaris as revealed by the genome and transcriptome.</title>
        <authorList>
            <person name="Tanaka T."/>
            <person name="Maeda Y."/>
            <person name="Veluchamy A."/>
            <person name="Tanaka M."/>
            <person name="Abida H."/>
            <person name="Marechal E."/>
            <person name="Bowler C."/>
            <person name="Muto M."/>
            <person name="Sunaga Y."/>
            <person name="Tanaka M."/>
            <person name="Yoshino T."/>
            <person name="Taniguchi T."/>
            <person name="Fukuda Y."/>
            <person name="Nemoto M."/>
            <person name="Matsumoto M."/>
            <person name="Wong P.S."/>
            <person name="Aburatani S."/>
            <person name="Fujibuchi W."/>
        </authorList>
    </citation>
    <scope>NUCLEOTIDE SEQUENCE [LARGE SCALE GENOMIC DNA]</scope>
    <source>
        <strain evidence="5 6">JPCC DA0580</strain>
    </source>
</reference>
<protein>
    <recommendedName>
        <fullName evidence="4">HMG box domain-containing protein</fullName>
    </recommendedName>
</protein>
<gene>
    <name evidence="5" type="ORF">FisN_16Hh126</name>
</gene>
<comment type="caution">
    <text evidence="5">The sequence shown here is derived from an EMBL/GenBank/DDBJ whole genome shotgun (WGS) entry which is preliminary data.</text>
</comment>
<dbReference type="OrthoDB" id="49060at2759"/>
<feature type="region of interest" description="Disordered" evidence="3">
    <location>
        <begin position="1"/>
        <end position="104"/>
    </location>
</feature>
<dbReference type="EMBL" id="BDSP01000289">
    <property type="protein sequence ID" value="GAX29433.1"/>
    <property type="molecule type" value="Genomic_DNA"/>
</dbReference>
<dbReference type="Pfam" id="PF09011">
    <property type="entry name" value="HMG_box_2"/>
    <property type="match status" value="1"/>
</dbReference>
<dbReference type="InParanoid" id="A0A1Z5KSZ7"/>
<keyword evidence="6" id="KW-1185">Reference proteome</keyword>
<keyword evidence="1 2" id="KW-0238">DNA-binding</keyword>
<dbReference type="GO" id="GO:0003677">
    <property type="term" value="F:DNA binding"/>
    <property type="evidence" value="ECO:0007669"/>
    <property type="project" value="UniProtKB-UniRule"/>
</dbReference>
<dbReference type="SUPFAM" id="SSF47095">
    <property type="entry name" value="HMG-box"/>
    <property type="match status" value="1"/>
</dbReference>
<dbReference type="Proteomes" id="UP000198406">
    <property type="component" value="Unassembled WGS sequence"/>
</dbReference>
<dbReference type="InterPro" id="IPR036910">
    <property type="entry name" value="HMG_box_dom_sf"/>
</dbReference>
<feature type="domain" description="HMG box" evidence="4">
    <location>
        <begin position="60"/>
        <end position="146"/>
    </location>
</feature>
<dbReference type="InterPro" id="IPR050342">
    <property type="entry name" value="HMGB"/>
</dbReference>
<dbReference type="PROSITE" id="PS50118">
    <property type="entry name" value="HMG_BOX_2"/>
    <property type="match status" value="1"/>
</dbReference>
<dbReference type="GO" id="GO:0005634">
    <property type="term" value="C:nucleus"/>
    <property type="evidence" value="ECO:0007669"/>
    <property type="project" value="UniProtKB-UniRule"/>
</dbReference>
<evidence type="ECO:0000256" key="3">
    <source>
        <dbReference type="SAM" id="MobiDB-lite"/>
    </source>
</evidence>
<dbReference type="Gene3D" id="1.10.30.10">
    <property type="entry name" value="High mobility group box domain"/>
    <property type="match status" value="1"/>
</dbReference>
<evidence type="ECO:0000313" key="5">
    <source>
        <dbReference type="EMBL" id="GAX29433.1"/>
    </source>
</evidence>
<feature type="compositionally biased region" description="Basic residues" evidence="3">
    <location>
        <begin position="39"/>
        <end position="53"/>
    </location>
</feature>
<dbReference type="AlphaFoldDB" id="A0A1Z5KSZ7"/>
<sequence length="451" mass="50893">MSKLTDKEIEDVANDVESIDKTAPSSINKNDDGREEKKINKRKKNKKRDRRAHRVEGQMPAPPLSAYNFFFRAERLGGSDGKRDEPKSLEQDAPSGADTKGLSDFQTMTKSIGLKWRELPADQKRTFEDLAKEDLGRYRRELAEYNEEIIRSTKIGRASLEGRIKSAIHHRTEDSENDSKPFAATAQIPESEAVNHSELSGFPTQQYALPSTESISQRFDQSTSDLRESLGIQTSTSGSTRQYEPLLQQYAAENVILQHLLSGIAQSSLSTLEQPSPSPMFSHLLHQLQNAQESQSNARMVDTALSRAALLEQMNHRLNSQIGGRFENIPSLFHSQQQQTEAQEATAWRNLQQQILNPFHNFSSSEPSPSVADFLIAERNRNLFGQLEAGQNQQLALQNVIQTTPQDQQALLQHLRMQLSQTTAITSTPTVDPQELLRQMMAEEERKSQQR</sequence>
<evidence type="ECO:0000259" key="4">
    <source>
        <dbReference type="PROSITE" id="PS50118"/>
    </source>
</evidence>
<organism evidence="5 6">
    <name type="scientific">Fistulifera solaris</name>
    <name type="common">Oleaginous diatom</name>
    <dbReference type="NCBI Taxonomy" id="1519565"/>
    <lineage>
        <taxon>Eukaryota</taxon>
        <taxon>Sar</taxon>
        <taxon>Stramenopiles</taxon>
        <taxon>Ochrophyta</taxon>
        <taxon>Bacillariophyta</taxon>
        <taxon>Bacillariophyceae</taxon>
        <taxon>Bacillariophycidae</taxon>
        <taxon>Naviculales</taxon>
        <taxon>Naviculaceae</taxon>
        <taxon>Fistulifera</taxon>
    </lineage>
</organism>
<dbReference type="GO" id="GO:0006357">
    <property type="term" value="P:regulation of transcription by RNA polymerase II"/>
    <property type="evidence" value="ECO:0007669"/>
    <property type="project" value="TreeGrafter"/>
</dbReference>
<dbReference type="SMART" id="SM00398">
    <property type="entry name" value="HMG"/>
    <property type="match status" value="1"/>
</dbReference>